<organism evidence="2 3">
    <name type="scientific">Puccinia coronata f. sp. avenae</name>
    <dbReference type="NCBI Taxonomy" id="200324"/>
    <lineage>
        <taxon>Eukaryota</taxon>
        <taxon>Fungi</taxon>
        <taxon>Dikarya</taxon>
        <taxon>Basidiomycota</taxon>
        <taxon>Pucciniomycotina</taxon>
        <taxon>Pucciniomycetes</taxon>
        <taxon>Pucciniales</taxon>
        <taxon>Pucciniaceae</taxon>
        <taxon>Puccinia</taxon>
    </lineage>
</organism>
<reference evidence="2 3" key="1">
    <citation type="submission" date="2017-11" db="EMBL/GenBank/DDBJ databases">
        <title>De novo assembly and phasing of dikaryotic genomes from two isolates of Puccinia coronata f. sp. avenae, the causal agent of oat crown rust.</title>
        <authorList>
            <person name="Miller M.E."/>
            <person name="Zhang Y."/>
            <person name="Omidvar V."/>
            <person name="Sperschneider J."/>
            <person name="Schwessinger B."/>
            <person name="Raley C."/>
            <person name="Palmer J.M."/>
            <person name="Garnica D."/>
            <person name="Upadhyaya N."/>
            <person name="Rathjen J."/>
            <person name="Taylor J.M."/>
            <person name="Park R.F."/>
            <person name="Dodds P.N."/>
            <person name="Hirsch C.D."/>
            <person name="Kianian S.F."/>
            <person name="Figueroa M."/>
        </authorList>
    </citation>
    <scope>NUCLEOTIDE SEQUENCE [LARGE SCALE GENOMIC DNA]</scope>
    <source>
        <strain evidence="2">12SD80</strain>
    </source>
</reference>
<feature type="region of interest" description="Disordered" evidence="1">
    <location>
        <begin position="165"/>
        <end position="184"/>
    </location>
</feature>
<gene>
    <name evidence="2" type="ORF">PCASD_18545</name>
</gene>
<protein>
    <submittedName>
        <fullName evidence="2">Uncharacterized protein</fullName>
    </submittedName>
</protein>
<accession>A0A2N5U129</accession>
<evidence type="ECO:0000313" key="3">
    <source>
        <dbReference type="Proteomes" id="UP000235392"/>
    </source>
</evidence>
<evidence type="ECO:0000313" key="2">
    <source>
        <dbReference type="EMBL" id="PLW31422.1"/>
    </source>
</evidence>
<dbReference type="AlphaFoldDB" id="A0A2N5U129"/>
<proteinExistence type="predicted"/>
<dbReference type="Proteomes" id="UP000235392">
    <property type="component" value="Unassembled WGS sequence"/>
</dbReference>
<sequence length="228" mass="24512">MLQAAQLSLITQLSDKNITEFLKTEHQKIKKLSQSKPGAPTGYGTGYVRVGIEEEVYQSICSKVGQAVKLKDPPIERVSSQAGLRIFTVTMPKGIKVQSLAEAEDPSAGPSESMVTVPDPSSVFTIGLDVMASCYFMVKAKYKGPAAGLRIFTVTMPKGIKVQSLAEAKDPEDPSAGPSESMVTVPDPSSVFTIGLDVMASCYFMVKAKYKGPAVSVENVQMDLMHQE</sequence>
<comment type="caution">
    <text evidence="2">The sequence shown here is derived from an EMBL/GenBank/DDBJ whole genome shotgun (WGS) entry which is preliminary data.</text>
</comment>
<dbReference type="EMBL" id="PGCI01000269">
    <property type="protein sequence ID" value="PLW31422.1"/>
    <property type="molecule type" value="Genomic_DNA"/>
</dbReference>
<name>A0A2N5U129_9BASI</name>
<evidence type="ECO:0000256" key="1">
    <source>
        <dbReference type="SAM" id="MobiDB-lite"/>
    </source>
</evidence>